<dbReference type="AlphaFoldDB" id="A0A9P1C2P6"/>
<evidence type="ECO:0000259" key="3">
    <source>
        <dbReference type="PROSITE" id="PS50076"/>
    </source>
</evidence>
<dbReference type="InterPro" id="IPR036869">
    <property type="entry name" value="J_dom_sf"/>
</dbReference>
<dbReference type="SUPFAM" id="SSF46565">
    <property type="entry name" value="Chaperone J-domain"/>
    <property type="match status" value="1"/>
</dbReference>
<evidence type="ECO:0000313" key="7">
    <source>
        <dbReference type="Proteomes" id="UP001152797"/>
    </source>
</evidence>
<dbReference type="SMART" id="SM00271">
    <property type="entry name" value="DnaJ"/>
    <property type="match status" value="1"/>
</dbReference>
<evidence type="ECO:0000256" key="1">
    <source>
        <dbReference type="SAM" id="Coils"/>
    </source>
</evidence>
<proteinExistence type="predicted"/>
<name>A0A9P1C2P6_9DINO</name>
<feature type="coiled-coil region" evidence="1">
    <location>
        <begin position="161"/>
        <end position="219"/>
    </location>
</feature>
<dbReference type="EMBL" id="CAMXCT030000821">
    <property type="protein sequence ID" value="CAL4770934.1"/>
    <property type="molecule type" value="Genomic_DNA"/>
</dbReference>
<sequence length="265" mass="29619">MDQGWDGTLQRMYSFGEGEQHDGNPSHWPPELAAQKRPVVHVYEVSDGEEPPKSRRRCEDGANPAFGAALGRLILGEEVELNEALEEARRSMGSTPMPEPGMSLSSEVARIRAAAVDDYREILGLSQEGDLEVSQVQSRYRQIMRLLHPDKRDASMSAAALTACDEAMERVQQALQGLKKEIEVGPDPSFVARQSMRRMQELQRLRAQQARQRQEEQQMGMLLKDLDQVQPDVSSVGAGASSMMPRIKSCSCWRPNFAAELRVAR</sequence>
<feature type="domain" description="J" evidence="3">
    <location>
        <begin position="118"/>
        <end position="200"/>
    </location>
</feature>
<reference evidence="4" key="1">
    <citation type="submission" date="2022-10" db="EMBL/GenBank/DDBJ databases">
        <authorList>
            <person name="Chen Y."/>
            <person name="Dougan E. K."/>
            <person name="Chan C."/>
            <person name="Rhodes N."/>
            <person name="Thang M."/>
        </authorList>
    </citation>
    <scope>NUCLEOTIDE SEQUENCE</scope>
</reference>
<organism evidence="4">
    <name type="scientific">Cladocopium goreaui</name>
    <dbReference type="NCBI Taxonomy" id="2562237"/>
    <lineage>
        <taxon>Eukaryota</taxon>
        <taxon>Sar</taxon>
        <taxon>Alveolata</taxon>
        <taxon>Dinophyceae</taxon>
        <taxon>Suessiales</taxon>
        <taxon>Symbiodiniaceae</taxon>
        <taxon>Cladocopium</taxon>
    </lineage>
</organism>
<comment type="caution">
    <text evidence="4">The sequence shown here is derived from an EMBL/GenBank/DDBJ whole genome shotgun (WGS) entry which is preliminary data.</text>
</comment>
<dbReference type="EMBL" id="CAMXCT020000821">
    <property type="protein sequence ID" value="CAL1136997.1"/>
    <property type="molecule type" value="Genomic_DNA"/>
</dbReference>
<dbReference type="Gene3D" id="1.10.287.110">
    <property type="entry name" value="DnaJ domain"/>
    <property type="match status" value="1"/>
</dbReference>
<keyword evidence="1" id="KW-0175">Coiled coil</keyword>
<evidence type="ECO:0000256" key="2">
    <source>
        <dbReference type="SAM" id="MobiDB-lite"/>
    </source>
</evidence>
<reference evidence="5" key="2">
    <citation type="submission" date="2024-04" db="EMBL/GenBank/DDBJ databases">
        <authorList>
            <person name="Chen Y."/>
            <person name="Shah S."/>
            <person name="Dougan E. K."/>
            <person name="Thang M."/>
            <person name="Chan C."/>
        </authorList>
    </citation>
    <scope>NUCLEOTIDE SEQUENCE [LARGE SCALE GENOMIC DNA]</scope>
</reference>
<evidence type="ECO:0000313" key="6">
    <source>
        <dbReference type="EMBL" id="CAL4770934.1"/>
    </source>
</evidence>
<dbReference type="CDD" id="cd06257">
    <property type="entry name" value="DnaJ"/>
    <property type="match status" value="1"/>
</dbReference>
<dbReference type="OrthoDB" id="448954at2759"/>
<gene>
    <name evidence="4" type="ORF">C1SCF055_LOCUS11220</name>
</gene>
<evidence type="ECO:0000313" key="4">
    <source>
        <dbReference type="EMBL" id="CAI3983622.1"/>
    </source>
</evidence>
<protein>
    <submittedName>
        <fullName evidence="6">J domain-containing protein</fullName>
    </submittedName>
</protein>
<dbReference type="EMBL" id="CAMXCT010000821">
    <property type="protein sequence ID" value="CAI3983622.1"/>
    <property type="molecule type" value="Genomic_DNA"/>
</dbReference>
<evidence type="ECO:0000313" key="5">
    <source>
        <dbReference type="EMBL" id="CAL1136997.1"/>
    </source>
</evidence>
<accession>A0A9P1C2P6</accession>
<feature type="region of interest" description="Disordered" evidence="2">
    <location>
        <begin position="1"/>
        <end position="34"/>
    </location>
</feature>
<dbReference type="InterPro" id="IPR001623">
    <property type="entry name" value="DnaJ_domain"/>
</dbReference>
<dbReference type="Proteomes" id="UP001152797">
    <property type="component" value="Unassembled WGS sequence"/>
</dbReference>
<dbReference type="PROSITE" id="PS50076">
    <property type="entry name" value="DNAJ_2"/>
    <property type="match status" value="1"/>
</dbReference>
<keyword evidence="7" id="KW-1185">Reference proteome</keyword>